<dbReference type="Pfam" id="PF02065">
    <property type="entry name" value="Melibiase"/>
    <property type="match status" value="1"/>
</dbReference>
<comment type="similarity">
    <text evidence="2">Belongs to the glycosyl hydrolase 36 family.</text>
</comment>
<dbReference type="Gene3D" id="3.20.20.70">
    <property type="entry name" value="Aldolase class I"/>
    <property type="match status" value="1"/>
</dbReference>
<evidence type="ECO:0000313" key="10">
    <source>
        <dbReference type="Proteomes" id="UP000823201"/>
    </source>
</evidence>
<dbReference type="PANTHER" id="PTHR43053:SF3">
    <property type="entry name" value="ALPHA-GALACTOSIDASE C-RELATED"/>
    <property type="match status" value="1"/>
</dbReference>
<reference evidence="9 10" key="1">
    <citation type="submission" date="2021-01" db="EMBL/GenBank/DDBJ databases">
        <title>Genomic Encyclopedia of Type Strains, Phase IV (KMG-IV): sequencing the most valuable type-strain genomes for metagenomic binning, comparative biology and taxonomic classification.</title>
        <authorList>
            <person name="Goeker M."/>
        </authorList>
    </citation>
    <scope>NUCLEOTIDE SEQUENCE [LARGE SCALE GENOMIC DNA]</scope>
    <source>
        <strain evidence="9 10">DSM 100968</strain>
    </source>
</reference>
<dbReference type="Pfam" id="PF16875">
    <property type="entry name" value="Glyco_hydro_36N"/>
    <property type="match status" value="1"/>
</dbReference>
<dbReference type="PROSITE" id="PS00512">
    <property type="entry name" value="ALPHA_GALACTOSIDASE"/>
    <property type="match status" value="1"/>
</dbReference>
<dbReference type="PIRSF" id="PIRSF005536">
    <property type="entry name" value="Agal"/>
    <property type="match status" value="1"/>
</dbReference>
<dbReference type="InterPro" id="IPR013780">
    <property type="entry name" value="Glyco_hydro_b"/>
</dbReference>
<dbReference type="PRINTS" id="PR00743">
    <property type="entry name" value="GLHYDRLASE36"/>
</dbReference>
<dbReference type="EMBL" id="JAFBEV010000002">
    <property type="protein sequence ID" value="MBM7656916.1"/>
    <property type="molecule type" value="Genomic_DNA"/>
</dbReference>
<dbReference type="InterPro" id="IPR000111">
    <property type="entry name" value="Glyco_hydro_27/36_CS"/>
</dbReference>
<dbReference type="Proteomes" id="UP000823201">
    <property type="component" value="Unassembled WGS sequence"/>
</dbReference>
<dbReference type="InterPro" id="IPR013785">
    <property type="entry name" value="Aldolase_TIM"/>
</dbReference>
<gene>
    <name evidence="9" type="ORF">JOC27_000353</name>
</gene>
<evidence type="ECO:0000259" key="8">
    <source>
        <dbReference type="Pfam" id="PF16875"/>
    </source>
</evidence>
<dbReference type="InterPro" id="IPR017853">
    <property type="entry name" value="GH"/>
</dbReference>
<evidence type="ECO:0000256" key="5">
    <source>
        <dbReference type="ARBA" id="ARBA00023295"/>
    </source>
</evidence>
<evidence type="ECO:0000256" key="1">
    <source>
        <dbReference type="ARBA" id="ARBA00001255"/>
    </source>
</evidence>
<dbReference type="InterPro" id="IPR050985">
    <property type="entry name" value="Alpha-glycosidase_related"/>
</dbReference>
<dbReference type="InterPro" id="IPR002252">
    <property type="entry name" value="Glyco_hydro_36"/>
</dbReference>
<name>A0ABS2Q558_9BACL</name>
<keyword evidence="10" id="KW-1185">Reference proteome</keyword>
<evidence type="ECO:0000256" key="2">
    <source>
        <dbReference type="ARBA" id="ARBA00006202"/>
    </source>
</evidence>
<dbReference type="Pfam" id="PF16874">
    <property type="entry name" value="Glyco_hydro_36C"/>
    <property type="match status" value="1"/>
</dbReference>
<keyword evidence="4 6" id="KW-0378">Hydrolase</keyword>
<sequence length="728" mass="83192">MISYDGTDHLFQFTTCGMSYCFALKEGFPLHLYWGTAIKNYKGSRSVIPGPRSFAPYADPKKRYFSPDTLPFEYPGYGTGDFRNPAYQIQLKNGSTVTDLHYESHRIYKGKKRLKGLPATYVMDDQEADSLDLTLVDTITDLRVVLTYTLFRDYPVITRSACFENHGCQPLRILRAFSMALDFSDDRFDLINFYGNHNNERQFARHPLSMVRTVIDSARGASSPQHDPFFILARPGTDEKSGSAYGFSLVYSGNFSAQIEVDQYHTTRATLGINPFDFSWKLDPGSSFQTPEVVMAYSSKGLGSLSQTYHQLYRERLARGQFRDRLRPILINNWEATYFKLSEEKLLAIARVAARVGIELFVLDDGWFGHRDNDRSSLGDWIVDRRKLPHGLDWLSQQVHQLGLGFGLWFEPEMVSPDSTLYRTHPDWCLHVPGRTRSLVRNQLVLDLSRADVRNYLFQALCNVLSNANINYIKWDMNRHMTEIGSALLPADRQRETAHRYMLGLYELLEKLTTTYPEVLFESCSSGGGRFDPGMLYYMPQTWTSDNTDAVCRLKIQYGTSFIYPAIAMGAHVSASPNHQVGRVTSLAIRGHVAMSGNFGYELDLAELSEDEEKIIRRQIAFYKQIRPIVQFGRFYRIENPFTGNTAAWCFVNSTRTEAIGFFFIVLTDPSRTMHCFQFRGLDPNALYKNIATGDVFGGDELMYSGLTVPDVKGDFRSFVWRIQKISK</sequence>
<dbReference type="CDD" id="cd14791">
    <property type="entry name" value="GH36"/>
    <property type="match status" value="1"/>
</dbReference>
<comment type="caution">
    <text evidence="9">The sequence shown here is derived from an EMBL/GenBank/DDBJ whole genome shotgun (WGS) entry which is preliminary data.</text>
</comment>
<dbReference type="InterPro" id="IPR031704">
    <property type="entry name" value="Glyco_hydro_36_N"/>
</dbReference>
<feature type="domain" description="Glycosyl hydrolase family 36 N-terminal" evidence="8">
    <location>
        <begin position="27"/>
        <end position="282"/>
    </location>
</feature>
<protein>
    <recommendedName>
        <fullName evidence="3 6">Alpha-galactosidase</fullName>
        <ecNumber evidence="3 6">3.2.1.22</ecNumber>
    </recommendedName>
</protein>
<evidence type="ECO:0000313" key="9">
    <source>
        <dbReference type="EMBL" id="MBM7656916.1"/>
    </source>
</evidence>
<dbReference type="InterPro" id="IPR031705">
    <property type="entry name" value="Glyco_hydro_36_C"/>
</dbReference>
<evidence type="ECO:0000259" key="7">
    <source>
        <dbReference type="Pfam" id="PF16874"/>
    </source>
</evidence>
<dbReference type="GO" id="GO:0004557">
    <property type="term" value="F:alpha-galactosidase activity"/>
    <property type="evidence" value="ECO:0007669"/>
    <property type="project" value="UniProtKB-EC"/>
</dbReference>
<dbReference type="RefSeq" id="WP_205005274.1">
    <property type="nucleotide sequence ID" value="NZ_CBCRXA010000002.1"/>
</dbReference>
<accession>A0ABS2Q558</accession>
<organism evidence="9 10">
    <name type="scientific">Sporolactobacillus spathodeae</name>
    <dbReference type="NCBI Taxonomy" id="1465502"/>
    <lineage>
        <taxon>Bacteria</taxon>
        <taxon>Bacillati</taxon>
        <taxon>Bacillota</taxon>
        <taxon>Bacilli</taxon>
        <taxon>Bacillales</taxon>
        <taxon>Sporolactobacillaceae</taxon>
        <taxon>Sporolactobacillus</taxon>
    </lineage>
</organism>
<evidence type="ECO:0000256" key="4">
    <source>
        <dbReference type="ARBA" id="ARBA00022801"/>
    </source>
</evidence>
<dbReference type="EC" id="3.2.1.22" evidence="3 6"/>
<dbReference type="InterPro" id="IPR038417">
    <property type="entry name" value="Alpga-gal_N_sf"/>
</dbReference>
<dbReference type="SUPFAM" id="SSF51445">
    <property type="entry name" value="(Trans)glycosidases"/>
    <property type="match status" value="1"/>
</dbReference>
<dbReference type="PANTHER" id="PTHR43053">
    <property type="entry name" value="GLYCOSIDASE FAMILY 31"/>
    <property type="match status" value="1"/>
</dbReference>
<evidence type="ECO:0000256" key="6">
    <source>
        <dbReference type="PIRNR" id="PIRNR005536"/>
    </source>
</evidence>
<keyword evidence="5 6" id="KW-0326">Glycosidase</keyword>
<dbReference type="Gene3D" id="2.60.40.1180">
    <property type="entry name" value="Golgi alpha-mannosidase II"/>
    <property type="match status" value="1"/>
</dbReference>
<comment type="catalytic activity">
    <reaction evidence="1 6">
        <text>Hydrolysis of terminal, non-reducing alpha-D-galactose residues in alpha-D-galactosides, including galactose oligosaccharides, galactomannans and galactolipids.</text>
        <dbReference type="EC" id="3.2.1.22"/>
    </reaction>
</comment>
<evidence type="ECO:0000256" key="3">
    <source>
        <dbReference type="ARBA" id="ARBA00012755"/>
    </source>
</evidence>
<dbReference type="Gene3D" id="2.70.98.60">
    <property type="entry name" value="alpha-galactosidase from lactobacil brevis"/>
    <property type="match status" value="1"/>
</dbReference>
<proteinExistence type="inferred from homology"/>
<feature type="domain" description="Glycosyl hydrolase family 36 C-terminal" evidence="7">
    <location>
        <begin position="647"/>
        <end position="723"/>
    </location>
</feature>